<feature type="domain" description="Recombinase" evidence="2">
    <location>
        <begin position="183"/>
        <end position="329"/>
    </location>
</feature>
<evidence type="ECO:0008006" key="5">
    <source>
        <dbReference type="Google" id="ProtNLM"/>
    </source>
</evidence>
<dbReference type="Gene3D" id="3.90.1750.20">
    <property type="entry name" value="Putative Large Serine Recombinase, Chain B, Domain 2"/>
    <property type="match status" value="1"/>
</dbReference>
<sequence>MEQLETAYNRTLTTRKVWKVAIYLRLSQEDGKEESQSISNQRKIILDYLDNRFSGEYEIIDTYIDDGISGITAIHRPEFLRMTTDITKGRIDTVICKSLSRAFRNSGDQAEYLRVFFPQHKTRFITTDTPHIDTYLNPKQAFAMDVSFYGAFNESYPLMISEEINKTFKSMREDGKFTGGFAPYGYTKGDTEETRHKLFIDEEAAETVRKIFNWFVYDGMRMRTITEKLNSLGVPNPTTYKRIKGTKYKGRFPMNDGLWNITTVGAILSHEVYIGNMVQGRYKTISPVLKKSEQVPKEEWVIVKNTHEPIISDELFEKAQSLRVVRHRTPKNRKSVDLFSGFLKCADCKMTMVFRQNTYITKKGERASPCYLCSTYVMRSKIACSNHYINQKSLKQVVLKAIQNQIETVCNLEQLLDQAQRGKIAKTEQNRLDKTLRIKLNELSKMEKIADNLYIDWKSEVLTKSEYIRMKSSFEEKISHLKQVIETIKYELEDRKNKADEITPYLETFREHKNVTELNRAILLDLVERIYVHADKSITIEFKFANTYNKIVESV</sequence>
<evidence type="ECO:0000313" key="3">
    <source>
        <dbReference type="EMBL" id="ALS38693.1"/>
    </source>
</evidence>
<dbReference type="InterPro" id="IPR006119">
    <property type="entry name" value="Resolv_N"/>
</dbReference>
<evidence type="ECO:0000313" key="4">
    <source>
        <dbReference type="Proteomes" id="UP000067523"/>
    </source>
</evidence>
<evidence type="ECO:0000259" key="2">
    <source>
        <dbReference type="PROSITE" id="PS51737"/>
    </source>
</evidence>
<protein>
    <recommendedName>
        <fullName evidence="5">Recombinase</fullName>
    </recommendedName>
</protein>
<dbReference type="Pfam" id="PF13408">
    <property type="entry name" value="Zn_ribbon_recom"/>
    <property type="match status" value="1"/>
</dbReference>
<dbReference type="STRING" id="118060.ATZ35_16510"/>
<dbReference type="PROSITE" id="PS51736">
    <property type="entry name" value="RECOMBINASES_3"/>
    <property type="match status" value="1"/>
</dbReference>
<organism evidence="3 4">
    <name type="scientific">Enterococcus rotai</name>
    <dbReference type="NCBI Taxonomy" id="118060"/>
    <lineage>
        <taxon>Bacteria</taxon>
        <taxon>Bacillati</taxon>
        <taxon>Bacillota</taxon>
        <taxon>Bacilli</taxon>
        <taxon>Lactobacillales</taxon>
        <taxon>Enterococcaceae</taxon>
        <taxon>Enterococcus</taxon>
    </lineage>
</organism>
<dbReference type="EMBL" id="CP013655">
    <property type="protein sequence ID" value="ALS38693.1"/>
    <property type="molecule type" value="Genomic_DNA"/>
</dbReference>
<evidence type="ECO:0000259" key="1">
    <source>
        <dbReference type="PROSITE" id="PS51736"/>
    </source>
</evidence>
<dbReference type="SMART" id="SM00857">
    <property type="entry name" value="Resolvase"/>
    <property type="match status" value="1"/>
</dbReference>
<feature type="domain" description="Resolvase/invertase-type recombinase catalytic" evidence="1">
    <location>
        <begin position="19"/>
        <end position="175"/>
    </location>
</feature>
<dbReference type="Proteomes" id="UP000067523">
    <property type="component" value="Chromosome"/>
</dbReference>
<dbReference type="Gene3D" id="3.40.50.1390">
    <property type="entry name" value="Resolvase, N-terminal catalytic domain"/>
    <property type="match status" value="1"/>
</dbReference>
<dbReference type="GO" id="GO:0003677">
    <property type="term" value="F:DNA binding"/>
    <property type="evidence" value="ECO:0007669"/>
    <property type="project" value="InterPro"/>
</dbReference>
<dbReference type="PROSITE" id="PS51737">
    <property type="entry name" value="RECOMBINASE_DNA_BIND"/>
    <property type="match status" value="1"/>
</dbReference>
<dbReference type="PANTHER" id="PTHR30461">
    <property type="entry name" value="DNA-INVERTASE FROM LAMBDOID PROPHAGE"/>
    <property type="match status" value="1"/>
</dbReference>
<accession>A0A0U2LZ20</accession>
<name>A0A0U2LZ20_9ENTE</name>
<gene>
    <name evidence="3" type="ORF">ATZ35_16510</name>
</gene>
<reference evidence="4" key="1">
    <citation type="submission" date="2015-12" db="EMBL/GenBank/DDBJ databases">
        <authorList>
            <person name="Lauer A."/>
            <person name="Humrighouse B."/>
            <person name="Loparev V."/>
            <person name="Shewmaker P.L."/>
            <person name="Whitney A.M."/>
            <person name="McLaughlin R.W."/>
        </authorList>
    </citation>
    <scope>NUCLEOTIDE SEQUENCE [LARGE SCALE GENOMIC DNA]</scope>
    <source>
        <strain evidence="4">LMG 26678</strain>
    </source>
</reference>
<dbReference type="GO" id="GO:0000150">
    <property type="term" value="F:DNA strand exchange activity"/>
    <property type="evidence" value="ECO:0007669"/>
    <property type="project" value="InterPro"/>
</dbReference>
<dbReference type="AlphaFoldDB" id="A0A0U2LZ20"/>
<dbReference type="InterPro" id="IPR011109">
    <property type="entry name" value="DNA_bind_recombinase_dom"/>
</dbReference>
<dbReference type="SUPFAM" id="SSF53041">
    <property type="entry name" value="Resolvase-like"/>
    <property type="match status" value="1"/>
</dbReference>
<dbReference type="RefSeq" id="WP_208928219.1">
    <property type="nucleotide sequence ID" value="NZ_CP013655.1"/>
</dbReference>
<dbReference type="Pfam" id="PF00239">
    <property type="entry name" value="Resolvase"/>
    <property type="match status" value="1"/>
</dbReference>
<dbReference type="InterPro" id="IPR036162">
    <property type="entry name" value="Resolvase-like_N_sf"/>
</dbReference>
<dbReference type="InterPro" id="IPR038109">
    <property type="entry name" value="DNA_bind_recomb_sf"/>
</dbReference>
<dbReference type="Pfam" id="PF07508">
    <property type="entry name" value="Recombinase"/>
    <property type="match status" value="1"/>
</dbReference>
<dbReference type="PANTHER" id="PTHR30461:SF23">
    <property type="entry name" value="DNA RECOMBINASE-RELATED"/>
    <property type="match status" value="1"/>
</dbReference>
<dbReference type="InterPro" id="IPR050639">
    <property type="entry name" value="SSR_resolvase"/>
</dbReference>
<keyword evidence="4" id="KW-1185">Reference proteome</keyword>
<dbReference type="InterPro" id="IPR025827">
    <property type="entry name" value="Zn_ribbon_recom_dom"/>
</dbReference>
<proteinExistence type="predicted"/>
<dbReference type="KEGG" id="erx:ATZ35_16510"/>